<reference evidence="2 3" key="1">
    <citation type="submission" date="2018-12" db="EMBL/GenBank/DDBJ databases">
        <authorList>
            <consortium name="Pathogen Informatics"/>
        </authorList>
    </citation>
    <scope>NUCLEOTIDE SEQUENCE [LARGE SCALE GENOMIC DNA]</scope>
    <source>
        <strain evidence="2 3">NCTC10918</strain>
    </source>
</reference>
<proteinExistence type="predicted"/>
<evidence type="ECO:0000256" key="1">
    <source>
        <dbReference type="SAM" id="Phobius"/>
    </source>
</evidence>
<keyword evidence="1" id="KW-0472">Membrane</keyword>
<keyword evidence="1" id="KW-0812">Transmembrane</keyword>
<organism evidence="2 3">
    <name type="scientific">Rothia dentocariosa</name>
    <dbReference type="NCBI Taxonomy" id="2047"/>
    <lineage>
        <taxon>Bacteria</taxon>
        <taxon>Bacillati</taxon>
        <taxon>Actinomycetota</taxon>
        <taxon>Actinomycetes</taxon>
        <taxon>Micrococcales</taxon>
        <taxon>Micrococcaceae</taxon>
        <taxon>Rothia</taxon>
    </lineage>
</organism>
<keyword evidence="1" id="KW-1133">Transmembrane helix</keyword>
<gene>
    <name evidence="2" type="ORF">NCTC10918_00644</name>
</gene>
<protein>
    <submittedName>
        <fullName evidence="2">Uncharacterized protein</fullName>
    </submittedName>
</protein>
<dbReference type="Proteomes" id="UP000270988">
    <property type="component" value="Chromosome"/>
</dbReference>
<name>A0A3S5BUF2_9MICC</name>
<accession>A0A3S5BUF2</accession>
<dbReference type="EMBL" id="LR134521">
    <property type="protein sequence ID" value="VEJ29386.1"/>
    <property type="molecule type" value="Genomic_DNA"/>
</dbReference>
<evidence type="ECO:0000313" key="3">
    <source>
        <dbReference type="Proteomes" id="UP000270988"/>
    </source>
</evidence>
<feature type="transmembrane region" description="Helical" evidence="1">
    <location>
        <begin position="17"/>
        <end position="41"/>
    </location>
</feature>
<evidence type="ECO:0000313" key="2">
    <source>
        <dbReference type="EMBL" id="VEJ29386.1"/>
    </source>
</evidence>
<sequence length="59" mass="6484">MSEALAEKPRRKTLKRVLIILAILILTLIIGVGFTCGALGIPGTPRLKNLIPLRIHKEI</sequence>
<dbReference type="AlphaFoldDB" id="A0A3S5BUF2"/>